<sequence length="155" mass="17883">MPAAHSKWVPLKRTQTKDPVMFTSRNSRRKVPAAHSKWVPLKRTQSTGRAEYPTTVPQQHVEQQQKQQQQQQQQQPTDYSQKYVEPLRVTVRNDNASSLPAWMIEQQQQNAATSSSRISPSMDHSPCTGFVEILHRLRMKVEASKMAKENLVDNY</sequence>
<dbReference type="Proteomes" id="UP000271098">
    <property type="component" value="Unassembled WGS sequence"/>
</dbReference>
<dbReference type="EMBL" id="UYRT01095406">
    <property type="protein sequence ID" value="VDN40226.1"/>
    <property type="molecule type" value="Genomic_DNA"/>
</dbReference>
<evidence type="ECO:0000313" key="2">
    <source>
        <dbReference type="EMBL" id="VDN40226.1"/>
    </source>
</evidence>
<feature type="region of interest" description="Disordered" evidence="1">
    <location>
        <begin position="1"/>
        <end position="83"/>
    </location>
</feature>
<dbReference type="AlphaFoldDB" id="A0A183ENM6"/>
<proteinExistence type="predicted"/>
<keyword evidence="3" id="KW-1185">Reference proteome</keyword>
<dbReference type="WBParaSite" id="GPUH_0002259401-mRNA-1">
    <property type="protein sequence ID" value="GPUH_0002259401-mRNA-1"/>
    <property type="gene ID" value="GPUH_0002259401"/>
</dbReference>
<reference evidence="4" key="1">
    <citation type="submission" date="2016-06" db="UniProtKB">
        <authorList>
            <consortium name="WormBaseParasite"/>
        </authorList>
    </citation>
    <scope>IDENTIFICATION</scope>
</reference>
<evidence type="ECO:0000313" key="3">
    <source>
        <dbReference type="Proteomes" id="UP000271098"/>
    </source>
</evidence>
<name>A0A183ENM6_9BILA</name>
<accession>A0A183ENM6</accession>
<evidence type="ECO:0000313" key="4">
    <source>
        <dbReference type="WBParaSite" id="GPUH_0002259401-mRNA-1"/>
    </source>
</evidence>
<feature type="compositionally biased region" description="Low complexity" evidence="1">
    <location>
        <begin position="58"/>
        <end position="75"/>
    </location>
</feature>
<gene>
    <name evidence="2" type="ORF">GPUH_LOCUS22566</name>
</gene>
<organism evidence="4">
    <name type="scientific">Gongylonema pulchrum</name>
    <dbReference type="NCBI Taxonomy" id="637853"/>
    <lineage>
        <taxon>Eukaryota</taxon>
        <taxon>Metazoa</taxon>
        <taxon>Ecdysozoa</taxon>
        <taxon>Nematoda</taxon>
        <taxon>Chromadorea</taxon>
        <taxon>Rhabditida</taxon>
        <taxon>Spirurina</taxon>
        <taxon>Spiruromorpha</taxon>
        <taxon>Spiruroidea</taxon>
        <taxon>Gongylonematidae</taxon>
        <taxon>Gongylonema</taxon>
    </lineage>
</organism>
<reference evidence="2 3" key="2">
    <citation type="submission" date="2018-11" db="EMBL/GenBank/DDBJ databases">
        <authorList>
            <consortium name="Pathogen Informatics"/>
        </authorList>
    </citation>
    <scope>NUCLEOTIDE SEQUENCE [LARGE SCALE GENOMIC DNA]</scope>
</reference>
<protein>
    <submittedName>
        <fullName evidence="2 4">Uncharacterized protein</fullName>
    </submittedName>
</protein>
<evidence type="ECO:0000256" key="1">
    <source>
        <dbReference type="SAM" id="MobiDB-lite"/>
    </source>
</evidence>